<protein>
    <submittedName>
        <fullName evidence="1">Uncharacterized protein</fullName>
    </submittedName>
</protein>
<keyword evidence="2" id="KW-1185">Reference proteome</keyword>
<dbReference type="Proteomes" id="UP001320119">
    <property type="component" value="Chromosome"/>
</dbReference>
<dbReference type="KEGG" id="marq:MARGE09_P1631"/>
<evidence type="ECO:0000313" key="2">
    <source>
        <dbReference type="Proteomes" id="UP001320119"/>
    </source>
</evidence>
<gene>
    <name evidence="1" type="ORF">MARGE09_P1631</name>
</gene>
<name>A0AAN1WH40_9GAMM</name>
<dbReference type="EMBL" id="AP023086">
    <property type="protein sequence ID" value="BCD97430.1"/>
    <property type="molecule type" value="Genomic_DNA"/>
</dbReference>
<sequence length="104" mass="12086">MKFKPEQIVLAGLSMTGSNKPSEMECVEKADNDYTVTYVRSSDSKKFSYDCAIEGNQVRWFGKDIGGWNENNRVYFENVSDELRMELHNWGKLIIKKTFKVTDF</sequence>
<proteinExistence type="predicted"/>
<accession>A0AAN1WH40</accession>
<evidence type="ECO:0000313" key="1">
    <source>
        <dbReference type="EMBL" id="BCD97430.1"/>
    </source>
</evidence>
<dbReference type="RefSeq" id="WP_236986899.1">
    <property type="nucleotide sequence ID" value="NZ_AP023086.1"/>
</dbReference>
<organism evidence="1 2">
    <name type="scientific">Marinagarivorans cellulosilyticus</name>
    <dbReference type="NCBI Taxonomy" id="2721545"/>
    <lineage>
        <taxon>Bacteria</taxon>
        <taxon>Pseudomonadati</taxon>
        <taxon>Pseudomonadota</taxon>
        <taxon>Gammaproteobacteria</taxon>
        <taxon>Cellvibrionales</taxon>
        <taxon>Cellvibrionaceae</taxon>
        <taxon>Marinagarivorans</taxon>
    </lineage>
</organism>
<reference evidence="1 2" key="1">
    <citation type="journal article" date="2022" name="IScience">
        <title>An ultrasensitive nanofiber-based assay for enzymatic hydrolysis and deep-sea microbial degradation of cellulose.</title>
        <authorList>
            <person name="Tsudome M."/>
            <person name="Tachioka M."/>
            <person name="Miyazaki M."/>
            <person name="Uchimura K."/>
            <person name="Tsuda M."/>
            <person name="Takaki Y."/>
            <person name="Deguchi S."/>
        </authorList>
    </citation>
    <scope>NUCLEOTIDE SEQUENCE [LARGE SCALE GENOMIC DNA]</scope>
    <source>
        <strain evidence="1 2">GE09</strain>
    </source>
</reference>
<dbReference type="AlphaFoldDB" id="A0AAN1WH40"/>